<proteinExistence type="predicted"/>
<feature type="non-terminal residue" evidence="1">
    <location>
        <position position="1"/>
    </location>
</feature>
<dbReference type="Proteomes" id="UP000327085">
    <property type="component" value="Chromosome 6"/>
</dbReference>
<dbReference type="PANTHER" id="PTHR33116:SF78">
    <property type="entry name" value="OS12G0587133 PROTEIN"/>
    <property type="match status" value="1"/>
</dbReference>
<dbReference type="Gramene" id="VVA32958">
    <property type="protein sequence ID" value="VVA32958"/>
    <property type="gene ID" value="Prudul26B035947"/>
</dbReference>
<dbReference type="InParanoid" id="A0A5E4G045"/>
<organism evidence="1 2">
    <name type="scientific">Prunus dulcis</name>
    <name type="common">Almond</name>
    <name type="synonym">Amygdalus dulcis</name>
    <dbReference type="NCBI Taxonomy" id="3755"/>
    <lineage>
        <taxon>Eukaryota</taxon>
        <taxon>Viridiplantae</taxon>
        <taxon>Streptophyta</taxon>
        <taxon>Embryophyta</taxon>
        <taxon>Tracheophyta</taxon>
        <taxon>Spermatophyta</taxon>
        <taxon>Magnoliopsida</taxon>
        <taxon>eudicotyledons</taxon>
        <taxon>Gunneridae</taxon>
        <taxon>Pentapetalae</taxon>
        <taxon>rosids</taxon>
        <taxon>fabids</taxon>
        <taxon>Rosales</taxon>
        <taxon>Rosaceae</taxon>
        <taxon>Amygdaloideae</taxon>
        <taxon>Amygdaleae</taxon>
        <taxon>Prunus</taxon>
    </lineage>
</organism>
<gene>
    <name evidence="1" type="ORF">ALMOND_2B035947</name>
</gene>
<accession>A0A5E4G045</accession>
<name>A0A5E4G045_PRUDU</name>
<dbReference type="OMA" id="MAREFIW"/>
<dbReference type="EMBL" id="CABIKO010000269">
    <property type="protein sequence ID" value="VVA32958.1"/>
    <property type="molecule type" value="Genomic_DNA"/>
</dbReference>
<protein>
    <submittedName>
        <fullName evidence="1">Uncharacterized protein</fullName>
    </submittedName>
</protein>
<evidence type="ECO:0000313" key="2">
    <source>
        <dbReference type="Proteomes" id="UP000327085"/>
    </source>
</evidence>
<sequence>AFGQTMNFAKSAIFCSPNTCKMVAKEIGAICGSPITENLGKYLGMPLLHSRVTKATYNGLLDKVQSRLAAWKRKCLSLAGRATLIQAVTSSIPVYTMQTVKGGLGFKKTADMNRALLAKIGWRMHTRDQGLWAQIYEKKYLKDYSILDTPGVSKQDCSATWRSVLYGVELLRKGMVWRVGNGDKGCSQESIWNARSLISLKKGGGMLRS</sequence>
<reference evidence="2" key="1">
    <citation type="journal article" date="2020" name="Plant J.">
        <title>Transposons played a major role in the diversification between the closely related almond and peach genomes: results from the almond genome sequence.</title>
        <authorList>
            <person name="Alioto T."/>
            <person name="Alexiou K.G."/>
            <person name="Bardil A."/>
            <person name="Barteri F."/>
            <person name="Castanera R."/>
            <person name="Cruz F."/>
            <person name="Dhingra A."/>
            <person name="Duval H."/>
            <person name="Fernandez I Marti A."/>
            <person name="Frias L."/>
            <person name="Galan B."/>
            <person name="Garcia J.L."/>
            <person name="Howad W."/>
            <person name="Gomez-Garrido J."/>
            <person name="Gut M."/>
            <person name="Julca I."/>
            <person name="Morata J."/>
            <person name="Puigdomenech P."/>
            <person name="Ribeca P."/>
            <person name="Rubio Cabetas M.J."/>
            <person name="Vlasova A."/>
            <person name="Wirthensohn M."/>
            <person name="Garcia-Mas J."/>
            <person name="Gabaldon T."/>
            <person name="Casacuberta J.M."/>
            <person name="Arus P."/>
        </authorList>
    </citation>
    <scope>NUCLEOTIDE SEQUENCE [LARGE SCALE GENOMIC DNA]</scope>
    <source>
        <strain evidence="2">cv. Texas</strain>
    </source>
</reference>
<evidence type="ECO:0000313" key="1">
    <source>
        <dbReference type="EMBL" id="VVA32958.1"/>
    </source>
</evidence>
<dbReference type="AlphaFoldDB" id="A0A5E4G045"/>
<dbReference type="PANTHER" id="PTHR33116">
    <property type="entry name" value="REVERSE TRANSCRIPTASE ZINC-BINDING DOMAIN-CONTAINING PROTEIN-RELATED-RELATED"/>
    <property type="match status" value="1"/>
</dbReference>